<dbReference type="STRING" id="76193.A0A194R9N3"/>
<evidence type="ECO:0000256" key="2">
    <source>
        <dbReference type="SAM" id="Phobius"/>
    </source>
</evidence>
<feature type="compositionally biased region" description="Pro residues" evidence="1">
    <location>
        <begin position="302"/>
        <end position="315"/>
    </location>
</feature>
<gene>
    <name evidence="3" type="ORF">RR48_13614</name>
</gene>
<dbReference type="EMBL" id="KQ460473">
    <property type="protein sequence ID" value="KPJ14543.1"/>
    <property type="molecule type" value="Genomic_DNA"/>
</dbReference>
<evidence type="ECO:0000256" key="1">
    <source>
        <dbReference type="SAM" id="MobiDB-lite"/>
    </source>
</evidence>
<feature type="transmembrane region" description="Helical" evidence="2">
    <location>
        <begin position="7"/>
        <end position="35"/>
    </location>
</feature>
<keyword evidence="2" id="KW-0812">Transmembrane</keyword>
<keyword evidence="4" id="KW-1185">Reference proteome</keyword>
<feature type="region of interest" description="Disordered" evidence="1">
    <location>
        <begin position="268"/>
        <end position="328"/>
    </location>
</feature>
<organism evidence="3 4">
    <name type="scientific">Papilio machaon</name>
    <name type="common">Old World swallowtail butterfly</name>
    <dbReference type="NCBI Taxonomy" id="76193"/>
    <lineage>
        <taxon>Eukaryota</taxon>
        <taxon>Metazoa</taxon>
        <taxon>Ecdysozoa</taxon>
        <taxon>Arthropoda</taxon>
        <taxon>Hexapoda</taxon>
        <taxon>Insecta</taxon>
        <taxon>Pterygota</taxon>
        <taxon>Neoptera</taxon>
        <taxon>Endopterygota</taxon>
        <taxon>Lepidoptera</taxon>
        <taxon>Glossata</taxon>
        <taxon>Ditrysia</taxon>
        <taxon>Papilionoidea</taxon>
        <taxon>Papilionidae</taxon>
        <taxon>Papilioninae</taxon>
        <taxon>Papilio</taxon>
    </lineage>
</organism>
<evidence type="ECO:0000313" key="3">
    <source>
        <dbReference type="EMBL" id="KPJ14543.1"/>
    </source>
</evidence>
<keyword evidence="2" id="KW-1133">Transmembrane helix</keyword>
<name>A0A194R9N3_PAPMA</name>
<evidence type="ECO:0000313" key="4">
    <source>
        <dbReference type="Proteomes" id="UP000053240"/>
    </source>
</evidence>
<proteinExistence type="predicted"/>
<feature type="transmembrane region" description="Helical" evidence="2">
    <location>
        <begin position="81"/>
        <end position="107"/>
    </location>
</feature>
<accession>A0A194R9N3</accession>
<protein>
    <submittedName>
        <fullName evidence="3">Uncharacterized protein</fullName>
    </submittedName>
</protein>
<dbReference type="OrthoDB" id="7967436at2759"/>
<dbReference type="InParanoid" id="A0A194R9N3"/>
<sequence>MGATGKFMVVALLSCGITAVVSTAYVILCCLALIFRFDCSIGQTILQNSDYLLISIYKQYIQDESCGTFLSIDDLTDSKSVFVLTTVSLAVSAASVVATLSLTIAVLSRGCWYYLDFSAYVHTGLCLAMLVVDITFAVHFGSDYTSLTDKLNANTVMAPTNYMIDTLRIGAFFLMVLTMKGFVAHAVNLVLLVLLIYYLHSKNAEERQQHSIHSRGLLNAFEQPSYNEPWALQQGWTSTLGSGGNVHPDYMYNEGPPRSSNWEFMQGSRFPRQDSQPRVGTMPPRPFSYSEDPGLTPAMLRPTPPKPYTPNPDYSPNPRLKSALKTTY</sequence>
<dbReference type="Proteomes" id="UP000053240">
    <property type="component" value="Unassembled WGS sequence"/>
</dbReference>
<dbReference type="KEGG" id="pmac:106711453"/>
<feature type="transmembrane region" description="Helical" evidence="2">
    <location>
        <begin position="119"/>
        <end position="140"/>
    </location>
</feature>
<keyword evidence="2" id="KW-0472">Membrane</keyword>
<dbReference type="AlphaFoldDB" id="A0A194R9N3"/>
<reference evidence="3 4" key="1">
    <citation type="journal article" date="2015" name="Nat. Commun.">
        <title>Outbred genome sequencing and CRISPR/Cas9 gene editing in butterflies.</title>
        <authorList>
            <person name="Li X."/>
            <person name="Fan D."/>
            <person name="Zhang W."/>
            <person name="Liu G."/>
            <person name="Zhang L."/>
            <person name="Zhao L."/>
            <person name="Fang X."/>
            <person name="Chen L."/>
            <person name="Dong Y."/>
            <person name="Chen Y."/>
            <person name="Ding Y."/>
            <person name="Zhao R."/>
            <person name="Feng M."/>
            <person name="Zhu Y."/>
            <person name="Feng Y."/>
            <person name="Jiang X."/>
            <person name="Zhu D."/>
            <person name="Xiang H."/>
            <person name="Feng X."/>
            <person name="Li S."/>
            <person name="Wang J."/>
            <person name="Zhang G."/>
            <person name="Kronforst M.R."/>
            <person name="Wang W."/>
        </authorList>
    </citation>
    <scope>NUCLEOTIDE SEQUENCE [LARGE SCALE GENOMIC DNA]</scope>
    <source>
        <strain evidence="3">Ya'a_city_454_Pm</strain>
        <tissue evidence="3">Whole body</tissue>
    </source>
</reference>
<feature type="transmembrane region" description="Helical" evidence="2">
    <location>
        <begin position="169"/>
        <end position="199"/>
    </location>
</feature>